<dbReference type="EMBL" id="JACRSO010000001">
    <property type="protein sequence ID" value="MBC8528752.1"/>
    <property type="molecule type" value="Genomic_DNA"/>
</dbReference>
<evidence type="ECO:0000313" key="3">
    <source>
        <dbReference type="Proteomes" id="UP000654279"/>
    </source>
</evidence>
<dbReference type="AlphaFoldDB" id="A0A926HIG3"/>
<feature type="transmembrane region" description="Helical" evidence="1">
    <location>
        <begin position="21"/>
        <end position="45"/>
    </location>
</feature>
<dbReference type="Proteomes" id="UP000654279">
    <property type="component" value="Unassembled WGS sequence"/>
</dbReference>
<keyword evidence="1" id="KW-0812">Transmembrane</keyword>
<gene>
    <name evidence="2" type="ORF">H8699_04775</name>
</gene>
<protein>
    <recommendedName>
        <fullName evidence="4">PH domain-containing protein</fullName>
    </recommendedName>
</protein>
<accession>A0A926HIG3</accession>
<evidence type="ECO:0000313" key="2">
    <source>
        <dbReference type="EMBL" id="MBC8528752.1"/>
    </source>
</evidence>
<evidence type="ECO:0000256" key="1">
    <source>
        <dbReference type="SAM" id="Phobius"/>
    </source>
</evidence>
<evidence type="ECO:0008006" key="4">
    <source>
        <dbReference type="Google" id="ProtNLM"/>
    </source>
</evidence>
<keyword evidence="1" id="KW-0472">Membrane</keyword>
<keyword evidence="1" id="KW-1133">Transmembrane helix</keyword>
<feature type="transmembrane region" description="Helical" evidence="1">
    <location>
        <begin position="51"/>
        <end position="68"/>
    </location>
</feature>
<sequence length="171" mass="18961">MSARHYTVEAHPKKLGTLKGIGVTLLLAGMVLLISFLTYVLAAAAPQLGPWPSYVAIALVILLGIFIGRRRMGYYTYELYGEKLTIYRTMGKKTTALLTLPVSAITGIGAKAKVNGRGQYFCYEKGNGFHLSYRAEKGEGWFYFQPDARMVKMLQDVRAGRKTPDADVEDD</sequence>
<organism evidence="2 3">
    <name type="scientific">Luoshenia tenuis</name>
    <dbReference type="NCBI Taxonomy" id="2763654"/>
    <lineage>
        <taxon>Bacteria</taxon>
        <taxon>Bacillati</taxon>
        <taxon>Bacillota</taxon>
        <taxon>Clostridia</taxon>
        <taxon>Christensenellales</taxon>
        <taxon>Christensenellaceae</taxon>
        <taxon>Luoshenia</taxon>
    </lineage>
</organism>
<name>A0A926HIG3_9FIRM</name>
<dbReference type="RefSeq" id="WP_249284703.1">
    <property type="nucleotide sequence ID" value="NZ_JACRSO010000001.1"/>
</dbReference>
<proteinExistence type="predicted"/>
<reference evidence="2" key="1">
    <citation type="submission" date="2020-08" db="EMBL/GenBank/DDBJ databases">
        <title>Genome public.</title>
        <authorList>
            <person name="Liu C."/>
            <person name="Sun Q."/>
        </authorList>
    </citation>
    <scope>NUCLEOTIDE SEQUENCE</scope>
    <source>
        <strain evidence="2">NSJ-44</strain>
    </source>
</reference>
<comment type="caution">
    <text evidence="2">The sequence shown here is derived from an EMBL/GenBank/DDBJ whole genome shotgun (WGS) entry which is preliminary data.</text>
</comment>
<keyword evidence="3" id="KW-1185">Reference proteome</keyword>